<comment type="catalytic activity">
    <reaction evidence="14">
        <text>L-pipecolate + NADP(+) = Delta(1)-piperideine-2-carboxylate + NADPH + H(+)</text>
        <dbReference type="Rhea" id="RHEA:12524"/>
        <dbReference type="ChEBI" id="CHEBI:15378"/>
        <dbReference type="ChEBI" id="CHEBI:57783"/>
        <dbReference type="ChEBI" id="CHEBI:58349"/>
        <dbReference type="ChEBI" id="CHEBI:61185"/>
        <dbReference type="ChEBI" id="CHEBI:77631"/>
        <dbReference type="EC" id="1.5.1.1"/>
    </reaction>
    <physiologicalReaction direction="right-to-left" evidence="14">
        <dbReference type="Rhea" id="RHEA:12526"/>
    </physiologicalReaction>
</comment>
<comment type="similarity">
    <text evidence="1">Belongs to the ornithine cyclodeaminase/mu-crystallin family.</text>
</comment>
<dbReference type="PANTHER" id="PTHR13812">
    <property type="entry name" value="KETIMINE REDUCTASE MU-CRYSTALLIN"/>
    <property type="match status" value="1"/>
</dbReference>
<dbReference type="AlphaFoldDB" id="A0AAD9L3J8"/>
<sequence length="313" mass="33572">MSGGPRIIAAPDVYKLIRPKDLLPVIEKALGNYSMGRDGGVIQPVRTVVPIEKYHGFLGVMSAFSGRDEALAVKLVSFYPEAKDHPTHQAWVMIFNPATGNLTAIVDGESITAIRTGIASAVASKHLANPNASVLAILGSGIQARSHFEALSLLHSFAEVRIWSRTLANAQKLATEIGAKACSTAEEAVRDADIICTVTFATTPIIQADWVKPGAHINAVGACRADWQELSSQLMKTSVVYCDSRDACNQEAGDVIQSGCDIYAEIGEVINGHKEAFWEKTTVFKSVGIAIEDVVSAKMVLDRYVNCPTMTNG</sequence>
<name>A0AAD9L3J8_RIDPI</name>
<dbReference type="GO" id="GO:0042562">
    <property type="term" value="F:hormone binding"/>
    <property type="evidence" value="ECO:0007669"/>
    <property type="project" value="TreeGrafter"/>
</dbReference>
<comment type="catalytic activity">
    <reaction evidence="7">
        <text>L-proline + NADP(+) = 1-pyrroline-2-carboxylate + NADPH + H(+)</text>
        <dbReference type="Rhea" id="RHEA:20317"/>
        <dbReference type="ChEBI" id="CHEBI:15378"/>
        <dbReference type="ChEBI" id="CHEBI:39785"/>
        <dbReference type="ChEBI" id="CHEBI:57783"/>
        <dbReference type="ChEBI" id="CHEBI:58349"/>
        <dbReference type="ChEBI" id="CHEBI:60039"/>
        <dbReference type="EC" id="1.5.1.1"/>
    </reaction>
    <physiologicalReaction direction="right-to-left" evidence="7">
        <dbReference type="Rhea" id="RHEA:20319"/>
    </physiologicalReaction>
</comment>
<dbReference type="Proteomes" id="UP001209878">
    <property type="component" value="Unassembled WGS sequence"/>
</dbReference>
<keyword evidence="19" id="KW-1185">Reference proteome</keyword>
<evidence type="ECO:0000256" key="9">
    <source>
        <dbReference type="ARBA" id="ARBA00093227"/>
    </source>
</evidence>
<dbReference type="SUPFAM" id="SSF51735">
    <property type="entry name" value="NAD(P)-binding Rossmann-fold domains"/>
    <property type="match status" value="1"/>
</dbReference>
<dbReference type="InterPro" id="IPR036291">
    <property type="entry name" value="NAD(P)-bd_dom_sf"/>
</dbReference>
<organism evidence="18 19">
    <name type="scientific">Ridgeia piscesae</name>
    <name type="common">Tubeworm</name>
    <dbReference type="NCBI Taxonomy" id="27915"/>
    <lineage>
        <taxon>Eukaryota</taxon>
        <taxon>Metazoa</taxon>
        <taxon>Spiralia</taxon>
        <taxon>Lophotrochozoa</taxon>
        <taxon>Annelida</taxon>
        <taxon>Polychaeta</taxon>
        <taxon>Sedentaria</taxon>
        <taxon>Canalipalpata</taxon>
        <taxon>Sabellida</taxon>
        <taxon>Siboglinidae</taxon>
        <taxon>Ridgeia</taxon>
    </lineage>
</organism>
<evidence type="ECO:0000256" key="17">
    <source>
        <dbReference type="ARBA" id="ARBA00093650"/>
    </source>
</evidence>
<evidence type="ECO:0000256" key="5">
    <source>
        <dbReference type="ARBA" id="ARBA00093190"/>
    </source>
</evidence>
<dbReference type="InterPro" id="IPR003462">
    <property type="entry name" value="ODC_Mu_crystall"/>
</dbReference>
<gene>
    <name evidence="18" type="ORF">NP493_347g03085</name>
</gene>
<comment type="catalytic activity">
    <reaction evidence="5">
        <text>L-pipecolate + NAD(+) = Delta(1)-piperideine-2-carboxylate + NADH + H(+)</text>
        <dbReference type="Rhea" id="RHEA:30807"/>
        <dbReference type="ChEBI" id="CHEBI:15378"/>
        <dbReference type="ChEBI" id="CHEBI:57540"/>
        <dbReference type="ChEBI" id="CHEBI:57945"/>
        <dbReference type="ChEBI" id="CHEBI:61185"/>
        <dbReference type="ChEBI" id="CHEBI:77631"/>
        <dbReference type="EC" id="1.5.1.1"/>
    </reaction>
    <physiologicalReaction direction="right-to-left" evidence="5">
        <dbReference type="Rhea" id="RHEA:30809"/>
    </physiologicalReaction>
</comment>
<evidence type="ECO:0000313" key="19">
    <source>
        <dbReference type="Proteomes" id="UP001209878"/>
    </source>
</evidence>
<dbReference type="EMBL" id="JAODUO010000346">
    <property type="protein sequence ID" value="KAK2182607.1"/>
    <property type="molecule type" value="Genomic_DNA"/>
</dbReference>
<evidence type="ECO:0000256" key="11">
    <source>
        <dbReference type="ARBA" id="ARBA00093250"/>
    </source>
</evidence>
<dbReference type="FunFam" id="3.40.50.720:FF:000241">
    <property type="entry name" value="ketimine reductase mu-crystallin"/>
    <property type="match status" value="1"/>
</dbReference>
<evidence type="ECO:0000256" key="10">
    <source>
        <dbReference type="ARBA" id="ARBA00093248"/>
    </source>
</evidence>
<evidence type="ECO:0000256" key="6">
    <source>
        <dbReference type="ARBA" id="ARBA00093197"/>
    </source>
</evidence>
<evidence type="ECO:0000256" key="12">
    <source>
        <dbReference type="ARBA" id="ARBA00093263"/>
    </source>
</evidence>
<comment type="catalytic activity">
    <reaction evidence="12">
        <text>(3R)-1,4-thiomorpholine-3-carboxylate + NADP(+) = 3,4-dehydrothiomorpholine-3-carboxylate + NADPH + 2 H(+)</text>
        <dbReference type="Rhea" id="RHEA:12500"/>
        <dbReference type="ChEBI" id="CHEBI:15378"/>
        <dbReference type="ChEBI" id="CHEBI:57783"/>
        <dbReference type="ChEBI" id="CHEBI:58349"/>
        <dbReference type="ChEBI" id="CHEBI:58517"/>
        <dbReference type="ChEBI" id="CHEBI:176873"/>
        <dbReference type="EC" id="1.5.1.25"/>
    </reaction>
    <physiologicalReaction direction="right-to-left" evidence="12">
        <dbReference type="Rhea" id="RHEA:12502"/>
    </physiologicalReaction>
</comment>
<evidence type="ECO:0000256" key="1">
    <source>
        <dbReference type="ARBA" id="ARBA00008903"/>
    </source>
</evidence>
<comment type="caution">
    <text evidence="18">The sequence shown here is derived from an EMBL/GenBank/DDBJ whole genome shotgun (WGS) entry which is preliminary data.</text>
</comment>
<evidence type="ECO:0000256" key="4">
    <source>
        <dbReference type="ARBA" id="ARBA00033420"/>
    </source>
</evidence>
<dbReference type="GO" id="GO:0047127">
    <property type="term" value="F:thiomorpholine-carboxylate dehydrogenase activity"/>
    <property type="evidence" value="ECO:0007669"/>
    <property type="project" value="UniProtKB-EC"/>
</dbReference>
<dbReference type="Pfam" id="PF02423">
    <property type="entry name" value="OCD_Mu_crystall"/>
    <property type="match status" value="1"/>
</dbReference>
<comment type="catalytic activity">
    <reaction evidence="9">
        <text>(S)-cystathionine ketimine + NADPH + 2 H(+) = (3R,5S)-2,3,5,6,7-pentahydro-1,4-thiazepine-3,5-dicarboxylate + NADP(+)</text>
        <dbReference type="Rhea" id="RHEA:68036"/>
        <dbReference type="ChEBI" id="CHEBI:15378"/>
        <dbReference type="ChEBI" id="CHEBI:57783"/>
        <dbReference type="ChEBI" id="CHEBI:58349"/>
        <dbReference type="ChEBI" id="CHEBI:176808"/>
        <dbReference type="ChEBI" id="CHEBI:176810"/>
    </reaction>
    <physiologicalReaction direction="left-to-right" evidence="9">
        <dbReference type="Rhea" id="RHEA:68037"/>
    </physiologicalReaction>
</comment>
<comment type="catalytic activity">
    <reaction evidence="6">
        <text>Delta(2)-thiazoline-2-carboxylate + NADPH + 2 H(+) = L-thiazolidine-2-carboxylate + NADP(+)</text>
        <dbReference type="Rhea" id="RHEA:68072"/>
        <dbReference type="ChEBI" id="CHEBI:15378"/>
        <dbReference type="ChEBI" id="CHEBI:57783"/>
        <dbReference type="ChEBI" id="CHEBI:58349"/>
        <dbReference type="ChEBI" id="CHEBI:176895"/>
        <dbReference type="ChEBI" id="CHEBI:176896"/>
    </reaction>
    <physiologicalReaction direction="left-to-right" evidence="6">
        <dbReference type="Rhea" id="RHEA:68073"/>
    </physiologicalReaction>
</comment>
<comment type="catalytic activity">
    <reaction evidence="11">
        <text>(S)-cystathionine ketimine + NADH + 2 H(+) = (3R,5S)-2,3,5,6,7-pentahydro-1,4-thiazepine-3,5-dicarboxylate + NAD(+)</text>
        <dbReference type="Rhea" id="RHEA:68032"/>
        <dbReference type="ChEBI" id="CHEBI:15378"/>
        <dbReference type="ChEBI" id="CHEBI:57540"/>
        <dbReference type="ChEBI" id="CHEBI:57945"/>
        <dbReference type="ChEBI" id="CHEBI:176808"/>
        <dbReference type="ChEBI" id="CHEBI:176810"/>
    </reaction>
    <physiologicalReaction direction="left-to-right" evidence="11">
        <dbReference type="Rhea" id="RHEA:68033"/>
    </physiologicalReaction>
</comment>
<comment type="catalytic activity">
    <reaction evidence="8">
        <text>(3R)-1,4-thiomorpholine-3-carboxylate + NAD(+) = 3,4-dehydrothiomorpholine-3-carboxylate + NADH + 2 H(+)</text>
        <dbReference type="Rhea" id="RHEA:12504"/>
        <dbReference type="ChEBI" id="CHEBI:15378"/>
        <dbReference type="ChEBI" id="CHEBI:57540"/>
        <dbReference type="ChEBI" id="CHEBI:57945"/>
        <dbReference type="ChEBI" id="CHEBI:58517"/>
        <dbReference type="ChEBI" id="CHEBI:176873"/>
        <dbReference type="EC" id="1.5.1.25"/>
    </reaction>
    <physiologicalReaction direction="right-to-left" evidence="8">
        <dbReference type="Rhea" id="RHEA:12506"/>
    </physiologicalReaction>
</comment>
<evidence type="ECO:0000256" key="14">
    <source>
        <dbReference type="ARBA" id="ARBA00093273"/>
    </source>
</evidence>
<evidence type="ECO:0000256" key="15">
    <source>
        <dbReference type="ARBA" id="ARBA00093567"/>
    </source>
</evidence>
<accession>A0AAD9L3J8</accession>
<evidence type="ECO:0000256" key="13">
    <source>
        <dbReference type="ARBA" id="ARBA00093264"/>
    </source>
</evidence>
<dbReference type="Gene3D" id="3.30.1780.10">
    <property type="entry name" value="ornithine cyclodeaminase, domain 1"/>
    <property type="match status" value="1"/>
</dbReference>
<comment type="catalytic activity">
    <reaction evidence="13">
        <text>L-proline + NAD(+) = 1-pyrroline-2-carboxylate + NADH + H(+)</text>
        <dbReference type="Rhea" id="RHEA:20321"/>
        <dbReference type="ChEBI" id="CHEBI:15378"/>
        <dbReference type="ChEBI" id="CHEBI:39785"/>
        <dbReference type="ChEBI" id="CHEBI:57540"/>
        <dbReference type="ChEBI" id="CHEBI:57945"/>
        <dbReference type="ChEBI" id="CHEBI:60039"/>
        <dbReference type="EC" id="1.5.1.1"/>
    </reaction>
    <physiologicalReaction direction="right-to-left" evidence="13">
        <dbReference type="Rhea" id="RHEA:20323"/>
    </physiologicalReaction>
</comment>
<proteinExistence type="inferred from homology"/>
<dbReference type="PIRSF" id="PIRSF001439">
    <property type="entry name" value="CryM"/>
    <property type="match status" value="1"/>
</dbReference>
<dbReference type="Gene3D" id="3.40.50.720">
    <property type="entry name" value="NAD(P)-binding Rossmann-like Domain"/>
    <property type="match status" value="1"/>
</dbReference>
<dbReference type="EC" id="1.5.1.25" evidence="2"/>
<dbReference type="InterPro" id="IPR023401">
    <property type="entry name" value="ODC_N"/>
</dbReference>
<evidence type="ECO:0000256" key="7">
    <source>
        <dbReference type="ARBA" id="ARBA00093203"/>
    </source>
</evidence>
<evidence type="ECO:0000256" key="2">
    <source>
        <dbReference type="ARBA" id="ARBA00012883"/>
    </source>
</evidence>
<reference evidence="18" key="1">
    <citation type="journal article" date="2023" name="Mol. Biol. Evol.">
        <title>Third-Generation Sequencing Reveals the Adaptive Role of the Epigenome in Three Deep-Sea Polychaetes.</title>
        <authorList>
            <person name="Perez M."/>
            <person name="Aroh O."/>
            <person name="Sun Y."/>
            <person name="Lan Y."/>
            <person name="Juniper S.K."/>
            <person name="Young C.R."/>
            <person name="Angers B."/>
            <person name="Qian P.Y."/>
        </authorList>
    </citation>
    <scope>NUCLEOTIDE SEQUENCE</scope>
    <source>
        <strain evidence="18">R07B-5</strain>
    </source>
</reference>
<protein>
    <recommendedName>
        <fullName evidence="3">Ketimine reductase mu-crystallin</fullName>
        <ecNumber evidence="16">1.5.1.1</ecNumber>
        <ecNumber evidence="2">1.5.1.25</ecNumber>
    </recommendedName>
    <alternativeName>
        <fullName evidence="17">1-piperideine-2-carboxylate/1-pyrroline-2-carboxylate reductase</fullName>
    </alternativeName>
    <alternativeName>
        <fullName evidence="4">NADP-regulated thyroid-hormone-binding protein</fullName>
    </alternativeName>
</protein>
<evidence type="ECO:0000256" key="3">
    <source>
        <dbReference type="ARBA" id="ARBA00015173"/>
    </source>
</evidence>
<evidence type="ECO:0000313" key="18">
    <source>
        <dbReference type="EMBL" id="KAK2182607.1"/>
    </source>
</evidence>
<dbReference type="GO" id="GO:0050241">
    <property type="term" value="F:pyrroline-2-carboxylate reductase activity"/>
    <property type="evidence" value="ECO:0007669"/>
    <property type="project" value="UniProtKB-EC"/>
</dbReference>
<dbReference type="EC" id="1.5.1.1" evidence="16"/>
<evidence type="ECO:0000256" key="8">
    <source>
        <dbReference type="ARBA" id="ARBA00093226"/>
    </source>
</evidence>
<evidence type="ECO:0000256" key="16">
    <source>
        <dbReference type="ARBA" id="ARBA00093598"/>
    </source>
</evidence>
<dbReference type="PANTHER" id="PTHR13812:SF19">
    <property type="entry name" value="KETIMINE REDUCTASE MU-CRYSTALLIN"/>
    <property type="match status" value="1"/>
</dbReference>
<dbReference type="GO" id="GO:0005737">
    <property type="term" value="C:cytoplasm"/>
    <property type="evidence" value="ECO:0007669"/>
    <property type="project" value="TreeGrafter"/>
</dbReference>
<comment type="catalytic activity">
    <reaction evidence="10">
        <text>(R)-lanthionine ketimine + NADPH + 2 H(+) = (3R,5R)-1,4-thiomorpholine-3,5-dicarboxylate + NADP(+)</text>
        <dbReference type="Rhea" id="RHEA:68040"/>
        <dbReference type="ChEBI" id="CHEBI:15378"/>
        <dbReference type="ChEBI" id="CHEBI:57783"/>
        <dbReference type="ChEBI" id="CHEBI:58349"/>
        <dbReference type="ChEBI" id="CHEBI:176891"/>
        <dbReference type="ChEBI" id="CHEBI:176892"/>
    </reaction>
    <physiologicalReaction direction="left-to-right" evidence="10">
        <dbReference type="Rhea" id="RHEA:68041"/>
    </physiologicalReaction>
</comment>
<comment type="subunit">
    <text evidence="15">Homodimer. Binds the thyroid hormone triiodothyronine (T3); T3 binding inhibits enzymatic activity.</text>
</comment>